<dbReference type="OrthoDB" id="7856798at2"/>
<feature type="signal peptide" evidence="1">
    <location>
        <begin position="1"/>
        <end position="21"/>
    </location>
</feature>
<proteinExistence type="predicted"/>
<evidence type="ECO:0000313" key="2">
    <source>
        <dbReference type="EMBL" id="TDL85485.1"/>
    </source>
</evidence>
<comment type="caution">
    <text evidence="2">The sequence shown here is derived from an EMBL/GenBank/DDBJ whole genome shotgun (WGS) entry which is preliminary data.</text>
</comment>
<evidence type="ECO:0008006" key="4">
    <source>
        <dbReference type="Google" id="ProtNLM"/>
    </source>
</evidence>
<evidence type="ECO:0000256" key="1">
    <source>
        <dbReference type="SAM" id="SignalP"/>
    </source>
</evidence>
<dbReference type="RefSeq" id="WP_133343766.1">
    <property type="nucleotide sequence ID" value="NZ_SMZO01000043.1"/>
</dbReference>
<organism evidence="2 3">
    <name type="scientific">Meridianimarinicoccus aquatilis</name>
    <dbReference type="NCBI Taxonomy" id="2552766"/>
    <lineage>
        <taxon>Bacteria</taxon>
        <taxon>Pseudomonadati</taxon>
        <taxon>Pseudomonadota</taxon>
        <taxon>Alphaproteobacteria</taxon>
        <taxon>Rhodobacterales</taxon>
        <taxon>Paracoccaceae</taxon>
        <taxon>Meridianimarinicoccus</taxon>
    </lineage>
</organism>
<dbReference type="PROSITE" id="PS51257">
    <property type="entry name" value="PROKAR_LIPOPROTEIN"/>
    <property type="match status" value="1"/>
</dbReference>
<keyword evidence="3" id="KW-1185">Reference proteome</keyword>
<evidence type="ECO:0000313" key="3">
    <source>
        <dbReference type="Proteomes" id="UP000294562"/>
    </source>
</evidence>
<dbReference type="Proteomes" id="UP000294562">
    <property type="component" value="Unassembled WGS sequence"/>
</dbReference>
<sequence length="208" mass="22086">MTQRRMRRISFVVMASLAVSACGDEFVTYTPETPAEREVRESRENLQKTVGEGGLAGAGAGALLGAAAGGVQGAFSGAQIGRLGGAAAGGYVKQLQEQYSSQEQVLNAVARDLRTTNARMDASISAMRSALLERADAAEPSKVRDERLKLEVDDSLAAARQQEEFFASTRSLLISDGMGTSNTIDPELARLRDRVSSMQTIANSLADI</sequence>
<name>A0A4R6APN0_9RHOB</name>
<feature type="chain" id="PRO_5020489144" description="Glycine zipper domain-containing protein" evidence="1">
    <location>
        <begin position="22"/>
        <end position="208"/>
    </location>
</feature>
<protein>
    <recommendedName>
        <fullName evidence="4">Glycine zipper domain-containing protein</fullName>
    </recommendedName>
</protein>
<gene>
    <name evidence="2" type="ORF">E2L05_15345</name>
</gene>
<accession>A0A4R6APN0</accession>
<dbReference type="AlphaFoldDB" id="A0A4R6APN0"/>
<dbReference type="EMBL" id="SMZO01000043">
    <property type="protein sequence ID" value="TDL85485.1"/>
    <property type="molecule type" value="Genomic_DNA"/>
</dbReference>
<keyword evidence="1" id="KW-0732">Signal</keyword>
<reference evidence="2 3" key="1">
    <citation type="submission" date="2019-03" db="EMBL/GenBank/DDBJ databases">
        <title>Rhodobacteraceae bacterium SM1902, a new member of the family Rhodobacteraceae isolated from Yantai.</title>
        <authorList>
            <person name="Sun Y."/>
        </authorList>
    </citation>
    <scope>NUCLEOTIDE SEQUENCE [LARGE SCALE GENOMIC DNA]</scope>
    <source>
        <strain evidence="2 3">SM1902</strain>
    </source>
</reference>